<evidence type="ECO:0000256" key="5">
    <source>
        <dbReference type="ARBA" id="ARBA00023316"/>
    </source>
</evidence>
<dbReference type="InterPro" id="IPR002502">
    <property type="entry name" value="Amidase_domain"/>
</dbReference>
<evidence type="ECO:0000313" key="10">
    <source>
        <dbReference type="Proteomes" id="UP000094580"/>
    </source>
</evidence>
<evidence type="ECO:0000259" key="8">
    <source>
        <dbReference type="SMART" id="SM00644"/>
    </source>
</evidence>
<gene>
    <name evidence="9" type="ORF">BED47_22570</name>
</gene>
<organism evidence="9 10">
    <name type="scientific">Gottfriedia luciferensis</name>
    <dbReference type="NCBI Taxonomy" id="178774"/>
    <lineage>
        <taxon>Bacteria</taxon>
        <taxon>Bacillati</taxon>
        <taxon>Bacillota</taxon>
        <taxon>Bacilli</taxon>
        <taxon>Bacillales</taxon>
        <taxon>Bacillaceae</taxon>
        <taxon>Gottfriedia</taxon>
    </lineage>
</organism>
<evidence type="ECO:0000256" key="1">
    <source>
        <dbReference type="ARBA" id="ARBA00001561"/>
    </source>
</evidence>
<dbReference type="InterPro" id="IPR036505">
    <property type="entry name" value="Amidase/PGRP_sf"/>
</dbReference>
<keyword evidence="10" id="KW-1185">Reference proteome</keyword>
<dbReference type="InterPro" id="IPR002477">
    <property type="entry name" value="Peptidoglycan-bd-like"/>
</dbReference>
<comment type="catalytic activity">
    <reaction evidence="1">
        <text>Hydrolyzes the link between N-acetylmuramoyl residues and L-amino acid residues in certain cell-wall glycopeptides.</text>
        <dbReference type="EC" id="3.5.1.28"/>
    </reaction>
</comment>
<dbReference type="InterPro" id="IPR036365">
    <property type="entry name" value="PGBD-like_sf"/>
</dbReference>
<dbReference type="Gene3D" id="3.40.80.10">
    <property type="entry name" value="Peptidoglycan recognition protein-like"/>
    <property type="match status" value="1"/>
</dbReference>
<evidence type="ECO:0000256" key="2">
    <source>
        <dbReference type="ARBA" id="ARBA00007553"/>
    </source>
</evidence>
<feature type="domain" description="N-acetylmuramoyl-L-alanine amidase" evidence="8">
    <location>
        <begin position="14"/>
        <end position="160"/>
    </location>
</feature>
<dbReference type="InterPro" id="IPR036366">
    <property type="entry name" value="PGBDSf"/>
</dbReference>
<evidence type="ECO:0000256" key="6">
    <source>
        <dbReference type="ARBA" id="ARBA00030881"/>
    </source>
</evidence>
<dbReference type="SMART" id="SM00644">
    <property type="entry name" value="Ami_2"/>
    <property type="match status" value="1"/>
</dbReference>
<proteinExistence type="inferred from homology"/>
<dbReference type="EC" id="3.5.1.28" evidence="3"/>
<dbReference type="Pfam" id="PF01510">
    <property type="entry name" value="Amidase_2"/>
    <property type="match status" value="1"/>
</dbReference>
<evidence type="ECO:0000313" key="9">
    <source>
        <dbReference type="EMBL" id="ODG91609.1"/>
    </source>
</evidence>
<dbReference type="Pfam" id="PF01471">
    <property type="entry name" value="PG_binding_1"/>
    <property type="match status" value="1"/>
</dbReference>
<evidence type="ECO:0000256" key="7">
    <source>
        <dbReference type="ARBA" id="ARBA00032390"/>
    </source>
</evidence>
<dbReference type="EMBL" id="MDKC01000017">
    <property type="protein sequence ID" value="ODG91609.1"/>
    <property type="molecule type" value="Genomic_DNA"/>
</dbReference>
<protein>
    <recommendedName>
        <fullName evidence="3">N-acetylmuramoyl-L-alanine amidase</fullName>
        <ecNumber evidence="3">3.5.1.28</ecNumber>
    </recommendedName>
    <alternativeName>
        <fullName evidence="7">Autolysin</fullName>
    </alternativeName>
    <alternativeName>
        <fullName evidence="6">Cell wall hydrolase</fullName>
    </alternativeName>
</protein>
<dbReference type="PANTHER" id="PTHR30417:SF1">
    <property type="entry name" value="N-ACETYLMURAMOYL-L-ALANINE AMIDASE AMID"/>
    <property type="match status" value="1"/>
</dbReference>
<dbReference type="Proteomes" id="UP000094580">
    <property type="component" value="Unassembled WGS sequence"/>
</dbReference>
<evidence type="ECO:0000256" key="4">
    <source>
        <dbReference type="ARBA" id="ARBA00022801"/>
    </source>
</evidence>
<reference evidence="9 10" key="1">
    <citation type="submission" date="2016-07" db="EMBL/GenBank/DDBJ databases">
        <authorList>
            <person name="Townsley L."/>
            <person name="Shank E.A."/>
        </authorList>
    </citation>
    <scope>NUCLEOTIDE SEQUENCE [LARGE SCALE GENOMIC DNA]</scope>
    <source>
        <strain evidence="9 10">CH01</strain>
    </source>
</reference>
<evidence type="ECO:0000256" key="3">
    <source>
        <dbReference type="ARBA" id="ARBA00011901"/>
    </source>
</evidence>
<keyword evidence="4" id="KW-0378">Hydrolase</keyword>
<accession>A0ABX2ZQH5</accession>
<comment type="caution">
    <text evidence="9">The sequence shown here is derived from an EMBL/GenBank/DDBJ whole genome shotgun (WGS) entry which is preliminary data.</text>
</comment>
<dbReference type="RefSeq" id="WP_069033990.1">
    <property type="nucleotide sequence ID" value="NZ_MDKC01000017.1"/>
</dbReference>
<dbReference type="Gene3D" id="1.10.101.10">
    <property type="entry name" value="PGBD-like superfamily/PGBD"/>
    <property type="match status" value="1"/>
</dbReference>
<sequence length="252" mass="28205">MATWRNDYISMNKYTRPSIKLKEVRKIVLHWTANPGASAQSHQRYFNGIAIKNKTYASAHIFVDSKEAICIIPLDEVAYHANDHYERNSNGGVFRGVDALAPNANKLSIGVEMCVEKDGTISQYTLTRTIRVIAELCKMFKLNANDIVRHYDITHKPCPKTFIDHPEQFNEFKAQVNAILNPPITQTDSIPYPGILKEGSRGESVKKVQQKLKITADGIFGPVTENAVKKFQASNGLVVDGIVGKNTWGKLF</sequence>
<dbReference type="CDD" id="cd06583">
    <property type="entry name" value="PGRP"/>
    <property type="match status" value="1"/>
</dbReference>
<name>A0ABX2ZQH5_9BACI</name>
<comment type="similarity">
    <text evidence="2">Belongs to the N-acetylmuramoyl-L-alanine amidase 2 family.</text>
</comment>
<dbReference type="PANTHER" id="PTHR30417">
    <property type="entry name" value="N-ACETYLMURAMOYL-L-ALANINE AMIDASE AMID"/>
    <property type="match status" value="1"/>
</dbReference>
<dbReference type="InterPro" id="IPR051206">
    <property type="entry name" value="NAMLAA_amidase_2"/>
</dbReference>
<keyword evidence="5" id="KW-0961">Cell wall biogenesis/degradation</keyword>
<dbReference type="SUPFAM" id="SSF55846">
    <property type="entry name" value="N-acetylmuramoyl-L-alanine amidase-like"/>
    <property type="match status" value="1"/>
</dbReference>
<dbReference type="SUPFAM" id="SSF47090">
    <property type="entry name" value="PGBD-like"/>
    <property type="match status" value="1"/>
</dbReference>